<dbReference type="SUPFAM" id="SSF56112">
    <property type="entry name" value="Protein kinase-like (PK-like)"/>
    <property type="match status" value="1"/>
</dbReference>
<gene>
    <name evidence="2" type="ORF">METZ01_LOCUS493868</name>
</gene>
<protein>
    <recommendedName>
        <fullName evidence="1">Aminoglycoside phosphotransferase domain-containing protein</fullName>
    </recommendedName>
</protein>
<dbReference type="InterPro" id="IPR002575">
    <property type="entry name" value="Aminoglycoside_PTrfase"/>
</dbReference>
<proteinExistence type="predicted"/>
<organism evidence="2">
    <name type="scientific">marine metagenome</name>
    <dbReference type="NCBI Taxonomy" id="408172"/>
    <lineage>
        <taxon>unclassified sequences</taxon>
        <taxon>metagenomes</taxon>
        <taxon>ecological metagenomes</taxon>
    </lineage>
</organism>
<dbReference type="AlphaFoldDB" id="A0A383D9K9"/>
<sequence>MSEAAPTVEGIDTAGVTDWLEAEIEGARPPFEFELIPAGHSNMTFRVSDSASHLYVLRRPPLGAVLKTAHDMGREHRIIAALAPTEVPVPRALGMCEDEEVNGAPFYVMAFVAGHVLVNAAHSEEHTDVAQRGQIS</sequence>
<feature type="non-terminal residue" evidence="2">
    <location>
        <position position="136"/>
    </location>
</feature>
<dbReference type="Gene3D" id="3.30.200.20">
    <property type="entry name" value="Phosphorylase Kinase, domain 1"/>
    <property type="match status" value="1"/>
</dbReference>
<reference evidence="2" key="1">
    <citation type="submission" date="2018-05" db="EMBL/GenBank/DDBJ databases">
        <authorList>
            <person name="Lanie J.A."/>
            <person name="Ng W.-L."/>
            <person name="Kazmierczak K.M."/>
            <person name="Andrzejewski T.M."/>
            <person name="Davidsen T.M."/>
            <person name="Wayne K.J."/>
            <person name="Tettelin H."/>
            <person name="Glass J.I."/>
            <person name="Rusch D."/>
            <person name="Podicherti R."/>
            <person name="Tsui H.-C.T."/>
            <person name="Winkler M.E."/>
        </authorList>
    </citation>
    <scope>NUCLEOTIDE SEQUENCE</scope>
</reference>
<name>A0A383D9K9_9ZZZZ</name>
<feature type="domain" description="Aminoglycoside phosphotransferase" evidence="1">
    <location>
        <begin position="33"/>
        <end position="124"/>
    </location>
</feature>
<dbReference type="EMBL" id="UINC01215369">
    <property type="protein sequence ID" value="SVE41014.1"/>
    <property type="molecule type" value="Genomic_DNA"/>
</dbReference>
<dbReference type="Pfam" id="PF01636">
    <property type="entry name" value="APH"/>
    <property type="match status" value="1"/>
</dbReference>
<evidence type="ECO:0000313" key="2">
    <source>
        <dbReference type="EMBL" id="SVE41014.1"/>
    </source>
</evidence>
<dbReference type="PANTHER" id="PTHR47829:SF1">
    <property type="entry name" value="HAD FAMILY PHOSPHATASE"/>
    <property type="match status" value="1"/>
</dbReference>
<dbReference type="InterPro" id="IPR011009">
    <property type="entry name" value="Kinase-like_dom_sf"/>
</dbReference>
<accession>A0A383D9K9</accession>
<dbReference type="InterPro" id="IPR052898">
    <property type="entry name" value="ACAD10-like"/>
</dbReference>
<evidence type="ECO:0000259" key="1">
    <source>
        <dbReference type="Pfam" id="PF01636"/>
    </source>
</evidence>
<dbReference type="PANTHER" id="PTHR47829">
    <property type="entry name" value="HYDROLASE, PUTATIVE (AFU_ORTHOLOGUE AFUA_1G12880)-RELATED"/>
    <property type="match status" value="1"/>
</dbReference>